<dbReference type="EC" id="5.6.2.4" evidence="9"/>
<dbReference type="InterPro" id="IPR014016">
    <property type="entry name" value="UvrD-like_ATP-bd"/>
</dbReference>
<dbReference type="CDD" id="cd17932">
    <property type="entry name" value="DEXQc_UvrD"/>
    <property type="match status" value="1"/>
</dbReference>
<evidence type="ECO:0000256" key="5">
    <source>
        <dbReference type="ARBA" id="ARBA00022840"/>
    </source>
</evidence>
<dbReference type="Gene3D" id="1.10.10.160">
    <property type="match status" value="1"/>
</dbReference>
<dbReference type="PROSITE" id="PS51198">
    <property type="entry name" value="UVRD_HELICASE_ATP_BIND"/>
    <property type="match status" value="1"/>
</dbReference>
<dbReference type="GO" id="GO:0003677">
    <property type="term" value="F:DNA binding"/>
    <property type="evidence" value="ECO:0007669"/>
    <property type="project" value="UniProtKB-KW"/>
</dbReference>
<dbReference type="GO" id="GO:0005524">
    <property type="term" value="F:ATP binding"/>
    <property type="evidence" value="ECO:0007669"/>
    <property type="project" value="UniProtKB-UniRule"/>
</dbReference>
<dbReference type="Gene3D" id="3.40.50.300">
    <property type="entry name" value="P-loop containing nucleotide triphosphate hydrolases"/>
    <property type="match status" value="2"/>
</dbReference>
<evidence type="ECO:0000256" key="2">
    <source>
        <dbReference type="ARBA" id="ARBA00022741"/>
    </source>
</evidence>
<comment type="catalytic activity">
    <reaction evidence="8">
        <text>Couples ATP hydrolysis with the unwinding of duplex DNA by translocating in the 3'-5' direction.</text>
        <dbReference type="EC" id="5.6.2.4"/>
    </reaction>
</comment>
<dbReference type="AlphaFoldDB" id="A0A7W8G928"/>
<evidence type="ECO:0000256" key="7">
    <source>
        <dbReference type="ARBA" id="ARBA00023235"/>
    </source>
</evidence>
<keyword evidence="7" id="KW-0413">Isomerase</keyword>
<dbReference type="GO" id="GO:0016787">
    <property type="term" value="F:hydrolase activity"/>
    <property type="evidence" value="ECO:0007669"/>
    <property type="project" value="UniProtKB-UniRule"/>
</dbReference>
<keyword evidence="2 12" id="KW-0547">Nucleotide-binding</keyword>
<protein>
    <recommendedName>
        <fullName evidence="9">DNA 3'-5' helicase</fullName>
        <ecNumber evidence="9">5.6.2.4</ecNumber>
    </recommendedName>
    <alternativeName>
        <fullName evidence="10">DNA 3'-5' helicase II</fullName>
    </alternativeName>
</protein>
<feature type="domain" description="UvrD-like helicase C-terminal" evidence="14">
    <location>
        <begin position="309"/>
        <end position="657"/>
    </location>
</feature>
<keyword evidence="16" id="KW-1185">Reference proteome</keyword>
<evidence type="ECO:0000256" key="12">
    <source>
        <dbReference type="PROSITE-ProRule" id="PRU00560"/>
    </source>
</evidence>
<dbReference type="PROSITE" id="PS51217">
    <property type="entry name" value="UVRD_HELICASE_CTER"/>
    <property type="match status" value="1"/>
</dbReference>
<organism evidence="15 16">
    <name type="scientific">Treponema ruminis</name>
    <dbReference type="NCBI Taxonomy" id="744515"/>
    <lineage>
        <taxon>Bacteria</taxon>
        <taxon>Pseudomonadati</taxon>
        <taxon>Spirochaetota</taxon>
        <taxon>Spirochaetia</taxon>
        <taxon>Spirochaetales</taxon>
        <taxon>Treponemataceae</taxon>
        <taxon>Treponema</taxon>
    </lineage>
</organism>
<dbReference type="GO" id="GO:0005829">
    <property type="term" value="C:cytosol"/>
    <property type="evidence" value="ECO:0007669"/>
    <property type="project" value="TreeGrafter"/>
</dbReference>
<evidence type="ECO:0000313" key="15">
    <source>
        <dbReference type="EMBL" id="MBB5226117.1"/>
    </source>
</evidence>
<dbReference type="SUPFAM" id="SSF52540">
    <property type="entry name" value="P-loop containing nucleoside triphosphate hydrolases"/>
    <property type="match status" value="1"/>
</dbReference>
<keyword evidence="5 12" id="KW-0067">ATP-binding</keyword>
<dbReference type="GO" id="GO:0000725">
    <property type="term" value="P:recombinational repair"/>
    <property type="evidence" value="ECO:0007669"/>
    <property type="project" value="TreeGrafter"/>
</dbReference>
<keyword evidence="4 12" id="KW-0347">Helicase</keyword>
<evidence type="ECO:0000259" key="14">
    <source>
        <dbReference type="PROSITE" id="PS51217"/>
    </source>
</evidence>
<reference evidence="15 16" key="1">
    <citation type="submission" date="2020-08" db="EMBL/GenBank/DDBJ databases">
        <title>Genomic Encyclopedia of Type Strains, Phase IV (KMG-IV): sequencing the most valuable type-strain genomes for metagenomic binning, comparative biology and taxonomic classification.</title>
        <authorList>
            <person name="Goeker M."/>
        </authorList>
    </citation>
    <scope>NUCLEOTIDE SEQUENCE [LARGE SCALE GENOMIC DNA]</scope>
    <source>
        <strain evidence="15 16">DSM 103462</strain>
    </source>
</reference>
<comment type="similarity">
    <text evidence="1">Belongs to the helicase family. UvrD subfamily.</text>
</comment>
<name>A0A7W8G928_9SPIR</name>
<dbReference type="PANTHER" id="PTHR11070">
    <property type="entry name" value="UVRD / RECB / PCRA DNA HELICASE FAMILY MEMBER"/>
    <property type="match status" value="1"/>
</dbReference>
<dbReference type="EMBL" id="JACHFQ010000004">
    <property type="protein sequence ID" value="MBB5226117.1"/>
    <property type="molecule type" value="Genomic_DNA"/>
</dbReference>
<dbReference type="GO" id="GO:0043138">
    <property type="term" value="F:3'-5' DNA helicase activity"/>
    <property type="evidence" value="ECO:0007669"/>
    <property type="project" value="UniProtKB-EC"/>
</dbReference>
<keyword evidence="3 12" id="KW-0378">Hydrolase</keyword>
<accession>A0A7W8G928</accession>
<evidence type="ECO:0000256" key="8">
    <source>
        <dbReference type="ARBA" id="ARBA00034617"/>
    </source>
</evidence>
<evidence type="ECO:0000259" key="13">
    <source>
        <dbReference type="PROSITE" id="PS51198"/>
    </source>
</evidence>
<evidence type="ECO:0000313" key="16">
    <source>
        <dbReference type="Proteomes" id="UP000518887"/>
    </source>
</evidence>
<gene>
    <name evidence="15" type="ORF">HNP76_001485</name>
</gene>
<dbReference type="InterPro" id="IPR014017">
    <property type="entry name" value="DNA_helicase_UvrD-like_C"/>
</dbReference>
<feature type="binding site" evidence="12">
    <location>
        <begin position="49"/>
        <end position="56"/>
    </location>
    <ligand>
        <name>ATP</name>
        <dbReference type="ChEBI" id="CHEBI:30616"/>
    </ligand>
</feature>
<dbReference type="RefSeq" id="WP_184659080.1">
    <property type="nucleotide sequence ID" value="NZ_CP031518.1"/>
</dbReference>
<sequence length="826" mass="93692">MSLEDDILSGINSSQTGQLSDRAKEYLSVLNPQQHEAVVHEGSPLLILAGAGSGKTRVITTKIAYLIGEKNVNPYSILAVTFTKKAANEMHERAVGLEPRAAEAQIRTFHSFGAWFLRVYAEEAGVDPNFTVYDDDDVVSLIQKVEPKLTKKEAAQYARKIALAKDYCLKPDSPELLTREAFLNPSDFPQMYEAYEKRLRATGNVDFGDLILLPYLALEENAALREKMYRRFRVIMVDEYQDSNVAQFKLLEALSGLNEGSGTYVCVVGDDDQSIYKFRGAEIQNILNFPKIFEGTKIVRLESNYRSTQEILSLADNVIKNNHGRLGKTLRAERGSGKTPVLAFMSNSKFAWSRSQLEYEVERLKKAGRENEAENLRLSFYYGDEAVFCKDLITLTHEKGTPYSDWAIVYRTNAQSREFEGIFIEKKIPYVIVGSLKFFEREEVKDLIAWLELVANHKNEIAFHRIINKPARGIGNKTQDAIVLASQTEHQLIEESGEIKQNFEANDIIAACRYKMKGFSAKVRGELSKFIEIFDEIDSMFTEDTTAGGELASQLVEGESSNELKKRESRKTLAELIEKIAKKSGLAQYYEERDKDEHTFRVENIQELANSAVPYPLARQGLLDFLDNIQLDRTLSNEDEDIAEDAVTLITLHNTKGLEFNRVVMTGMEEGVFPRNGDDEEEMEEERRLCYVGITRAKNELYLTSCAVRRMYGHIEYMKCSPFLLEMGREGVKAIGQLPSRYRGSSFHGGDYGERGLSHPDVEADPIKRKYCRGAKVFHDDYGYGIIANSQTNEEGEYAITVSFENSGVKRFIPKYQESQLMIVRE</sequence>
<feature type="domain" description="UvrD-like helicase ATP-binding" evidence="13">
    <location>
        <begin position="28"/>
        <end position="308"/>
    </location>
</feature>
<evidence type="ECO:0000256" key="9">
    <source>
        <dbReference type="ARBA" id="ARBA00034808"/>
    </source>
</evidence>
<keyword evidence="6" id="KW-0238">DNA-binding</keyword>
<dbReference type="GO" id="GO:0033202">
    <property type="term" value="C:DNA helicase complex"/>
    <property type="evidence" value="ECO:0007669"/>
    <property type="project" value="TreeGrafter"/>
</dbReference>
<evidence type="ECO:0000256" key="1">
    <source>
        <dbReference type="ARBA" id="ARBA00009922"/>
    </source>
</evidence>
<dbReference type="Pfam" id="PF00580">
    <property type="entry name" value="UvrD-helicase"/>
    <property type="match status" value="1"/>
</dbReference>
<dbReference type="InterPro" id="IPR027417">
    <property type="entry name" value="P-loop_NTPase"/>
</dbReference>
<dbReference type="Proteomes" id="UP000518887">
    <property type="component" value="Unassembled WGS sequence"/>
</dbReference>
<dbReference type="PANTHER" id="PTHR11070:SF2">
    <property type="entry name" value="ATP-DEPENDENT DNA HELICASE SRS2"/>
    <property type="match status" value="1"/>
</dbReference>
<evidence type="ECO:0000256" key="11">
    <source>
        <dbReference type="ARBA" id="ARBA00048988"/>
    </source>
</evidence>
<dbReference type="InterPro" id="IPR000212">
    <property type="entry name" value="DNA_helicase_UvrD/REP"/>
</dbReference>
<dbReference type="InterPro" id="IPR013986">
    <property type="entry name" value="DExx_box_DNA_helicase_dom_sf"/>
</dbReference>
<evidence type="ECO:0000256" key="3">
    <source>
        <dbReference type="ARBA" id="ARBA00022801"/>
    </source>
</evidence>
<evidence type="ECO:0000256" key="6">
    <source>
        <dbReference type="ARBA" id="ARBA00023125"/>
    </source>
</evidence>
<proteinExistence type="inferred from homology"/>
<dbReference type="Gene3D" id="1.10.486.10">
    <property type="entry name" value="PCRA, domain 4"/>
    <property type="match status" value="1"/>
</dbReference>
<evidence type="ECO:0000256" key="4">
    <source>
        <dbReference type="ARBA" id="ARBA00022806"/>
    </source>
</evidence>
<dbReference type="Pfam" id="PF13361">
    <property type="entry name" value="UvrD_C"/>
    <property type="match status" value="1"/>
</dbReference>
<comment type="caution">
    <text evidence="15">The sequence shown here is derived from an EMBL/GenBank/DDBJ whole genome shotgun (WGS) entry which is preliminary data.</text>
</comment>
<evidence type="ECO:0000256" key="10">
    <source>
        <dbReference type="ARBA" id="ARBA00034923"/>
    </source>
</evidence>
<comment type="catalytic activity">
    <reaction evidence="11">
        <text>ATP + H2O = ADP + phosphate + H(+)</text>
        <dbReference type="Rhea" id="RHEA:13065"/>
        <dbReference type="ChEBI" id="CHEBI:15377"/>
        <dbReference type="ChEBI" id="CHEBI:15378"/>
        <dbReference type="ChEBI" id="CHEBI:30616"/>
        <dbReference type="ChEBI" id="CHEBI:43474"/>
        <dbReference type="ChEBI" id="CHEBI:456216"/>
        <dbReference type="EC" id="5.6.2.4"/>
    </reaction>
</comment>